<dbReference type="RefSeq" id="WP_054660178.1">
    <property type="nucleotide sequence ID" value="NZ_BAZI01000316.1"/>
</dbReference>
<dbReference type="AlphaFoldDB" id="A0A0R0AKA4"/>
<accession>A0A0R0AKA4</accession>
<proteinExistence type="predicted"/>
<gene>
    <name evidence="1" type="ORF">ARC78_03765</name>
</gene>
<name>A0A0R0AKA4_9GAMM</name>
<dbReference type="Proteomes" id="UP000050836">
    <property type="component" value="Unassembled WGS sequence"/>
</dbReference>
<organism evidence="1 2">
    <name type="scientific">Stenotrophomonas pictorum JCM 9942</name>
    <dbReference type="NCBI Taxonomy" id="1236960"/>
    <lineage>
        <taxon>Bacteria</taxon>
        <taxon>Pseudomonadati</taxon>
        <taxon>Pseudomonadota</taxon>
        <taxon>Gammaproteobacteria</taxon>
        <taxon>Lysobacterales</taxon>
        <taxon>Lysobacteraceae</taxon>
        <taxon>Stenotrophomonas</taxon>
    </lineage>
</organism>
<keyword evidence="2" id="KW-1185">Reference proteome</keyword>
<evidence type="ECO:0000313" key="2">
    <source>
        <dbReference type="Proteomes" id="UP000050836"/>
    </source>
</evidence>
<reference evidence="1 2" key="1">
    <citation type="submission" date="2015-10" db="EMBL/GenBank/DDBJ databases">
        <title>Genome sequencing and analysis of members of genus Stenotrophomonas.</title>
        <authorList>
            <person name="Patil P.P."/>
            <person name="Midha S."/>
            <person name="Patil P.B."/>
        </authorList>
    </citation>
    <scope>NUCLEOTIDE SEQUENCE [LARGE SCALE GENOMIC DNA]</scope>
    <source>
        <strain evidence="1 2">JCM 9942</strain>
    </source>
</reference>
<comment type="caution">
    <text evidence="1">The sequence shown here is derived from an EMBL/GenBank/DDBJ whole genome shotgun (WGS) entry which is preliminary data.</text>
</comment>
<dbReference type="OrthoDB" id="6038887at2"/>
<evidence type="ECO:0000313" key="1">
    <source>
        <dbReference type="EMBL" id="KRG44937.1"/>
    </source>
</evidence>
<dbReference type="EMBL" id="LLXS01000005">
    <property type="protein sequence ID" value="KRG44937.1"/>
    <property type="molecule type" value="Genomic_DNA"/>
</dbReference>
<protein>
    <submittedName>
        <fullName evidence="1">Uncharacterized protein</fullName>
    </submittedName>
</protein>
<sequence>MAIASPLGRLRRSRRLSLLVFAGTLLALVAAAAWFITARTGLATAYDQLSNRNELLALAKMHQQEAQLKVDNARSAGQLMDQLAALDMRPEVWGERLINLNQTQLSRADASSLLAGIAPAPERIFGADTFELSVTHVEEGLFHLPLELGDRPPAPLSLTLRGSLLFRTAGPPDTTGIVAQTTHASAQP</sequence>